<protein>
    <recommendedName>
        <fullName evidence="2">Activator of Hsp90 ATPase AHSA1-like N-terminal domain-containing protein</fullName>
    </recommendedName>
</protein>
<dbReference type="PANTHER" id="PTHR13009:SF33">
    <property type="entry name" value="AHA1, ACTIVATOR OF HEAT SHOCK PROTEIN ATPASE HOMOLOG 1A"/>
    <property type="match status" value="1"/>
</dbReference>
<proteinExistence type="inferred from homology"/>
<dbReference type="GO" id="GO:0006457">
    <property type="term" value="P:protein folding"/>
    <property type="evidence" value="ECO:0007669"/>
    <property type="project" value="TreeGrafter"/>
</dbReference>
<dbReference type="SUPFAM" id="SSF103111">
    <property type="entry name" value="Activator of Hsp90 ATPase, Aha1"/>
    <property type="match status" value="1"/>
</dbReference>
<dbReference type="InterPro" id="IPR015310">
    <property type="entry name" value="AHSA1-like_N"/>
</dbReference>
<dbReference type="InterPro" id="IPR036338">
    <property type="entry name" value="Aha1"/>
</dbReference>
<dbReference type="SMART" id="SM01000">
    <property type="entry name" value="Aha1_N"/>
    <property type="match status" value="1"/>
</dbReference>
<evidence type="ECO:0000313" key="4">
    <source>
        <dbReference type="Proteomes" id="UP000694427"/>
    </source>
</evidence>
<organism evidence="3 4">
    <name type="scientific">Cyprinus carpio</name>
    <name type="common">Common carp</name>
    <dbReference type="NCBI Taxonomy" id="7962"/>
    <lineage>
        <taxon>Eukaryota</taxon>
        <taxon>Metazoa</taxon>
        <taxon>Chordata</taxon>
        <taxon>Craniata</taxon>
        <taxon>Vertebrata</taxon>
        <taxon>Euteleostomi</taxon>
        <taxon>Actinopterygii</taxon>
        <taxon>Neopterygii</taxon>
        <taxon>Teleostei</taxon>
        <taxon>Ostariophysi</taxon>
        <taxon>Cypriniformes</taxon>
        <taxon>Cyprinidae</taxon>
        <taxon>Cyprininae</taxon>
        <taxon>Cyprinus</taxon>
    </lineage>
</organism>
<dbReference type="PANTHER" id="PTHR13009">
    <property type="entry name" value="HEAT SHOCK PROTEIN 90 HSP90 CO-CHAPERONE AHA-1"/>
    <property type="match status" value="1"/>
</dbReference>
<accession>A0A8C1JZJ7</accession>
<dbReference type="Ensembl" id="ENSCCRT00010042747.1">
    <property type="protein sequence ID" value="ENSCCRP00010038908.1"/>
    <property type="gene ID" value="ENSCCRG00010016633.1"/>
</dbReference>
<name>A0A8C1JZJ7_CYPCA</name>
<evidence type="ECO:0000256" key="1">
    <source>
        <dbReference type="ARBA" id="ARBA00006817"/>
    </source>
</evidence>
<reference evidence="3" key="1">
    <citation type="submission" date="2025-08" db="UniProtKB">
        <authorList>
            <consortium name="Ensembl"/>
        </authorList>
    </citation>
    <scope>IDENTIFICATION</scope>
</reference>
<reference evidence="3" key="2">
    <citation type="submission" date="2025-09" db="UniProtKB">
        <authorList>
            <consortium name="Ensembl"/>
        </authorList>
    </citation>
    <scope>IDENTIFICATION</scope>
</reference>
<comment type="similarity">
    <text evidence="1">Belongs to the AHA1 family.</text>
</comment>
<dbReference type="GO" id="GO:0051087">
    <property type="term" value="F:protein-folding chaperone binding"/>
    <property type="evidence" value="ECO:0007669"/>
    <property type="project" value="InterPro"/>
</dbReference>
<dbReference type="Proteomes" id="UP000694427">
    <property type="component" value="Unplaced"/>
</dbReference>
<dbReference type="AlphaFoldDB" id="A0A8C1JZJ7"/>
<evidence type="ECO:0000313" key="3">
    <source>
        <dbReference type="Ensembl" id="ENSCCRP00010038908.1"/>
    </source>
</evidence>
<sequence length="102" mass="11473">MAKWGEGDQRWTVGKRAGVTNVNNCCWWRDVTSWSQDAVNILLLGIRVEGEEGSCEITDISNIDGEASINNRKGKLIYFYKWVVKASWTGESSVCTLNIITE</sequence>
<dbReference type="GO" id="GO:0005829">
    <property type="term" value="C:cytosol"/>
    <property type="evidence" value="ECO:0007669"/>
    <property type="project" value="TreeGrafter"/>
</dbReference>
<keyword evidence="4" id="KW-1185">Reference proteome</keyword>
<feature type="domain" description="Activator of Hsp90 ATPase AHSA1-like N-terminal" evidence="2">
    <location>
        <begin position="29"/>
        <end position="102"/>
    </location>
</feature>
<evidence type="ECO:0000259" key="2">
    <source>
        <dbReference type="SMART" id="SM01000"/>
    </source>
</evidence>
<dbReference type="Pfam" id="PF09229">
    <property type="entry name" value="Aha1_N"/>
    <property type="match status" value="1"/>
</dbReference>
<dbReference type="Gene3D" id="3.15.10.20">
    <property type="entry name" value="Activator of Hsp90 ATPase Aha1, N-terminal domain"/>
    <property type="match status" value="1"/>
</dbReference>
<dbReference type="GO" id="GO:0001671">
    <property type="term" value="F:ATPase activator activity"/>
    <property type="evidence" value="ECO:0007669"/>
    <property type="project" value="InterPro"/>
</dbReference>